<keyword evidence="6" id="KW-0489">Methyltransferase</keyword>
<comment type="caution">
    <text evidence="6">The sequence shown here is derived from an EMBL/GenBank/DDBJ whole genome shotgun (WGS) entry which is preliminary data.</text>
</comment>
<keyword evidence="7" id="KW-1185">Reference proteome</keyword>
<evidence type="ECO:0000313" key="6">
    <source>
        <dbReference type="EMBL" id="GGL62787.1"/>
    </source>
</evidence>
<dbReference type="Pfam" id="PF13649">
    <property type="entry name" value="Methyltransf_25"/>
    <property type="match status" value="1"/>
</dbReference>
<dbReference type="Gene3D" id="3.50.50.60">
    <property type="entry name" value="FAD/NAD(P)-binding domain"/>
    <property type="match status" value="2"/>
</dbReference>
<dbReference type="GO" id="GO:0032259">
    <property type="term" value="P:methylation"/>
    <property type="evidence" value="ECO:0007669"/>
    <property type="project" value="UniProtKB-KW"/>
</dbReference>
<keyword evidence="1" id="KW-0285">Flavoprotein</keyword>
<dbReference type="InterPro" id="IPR050097">
    <property type="entry name" value="Ferredoxin-NADP_redctase_2"/>
</dbReference>
<dbReference type="InterPro" id="IPR023753">
    <property type="entry name" value="FAD/NAD-binding_dom"/>
</dbReference>
<evidence type="ECO:0000259" key="5">
    <source>
        <dbReference type="Pfam" id="PF13649"/>
    </source>
</evidence>
<evidence type="ECO:0000256" key="3">
    <source>
        <dbReference type="ARBA" id="ARBA00048132"/>
    </source>
</evidence>
<dbReference type="CDD" id="cd02440">
    <property type="entry name" value="AdoMet_MTases"/>
    <property type="match status" value="1"/>
</dbReference>
<reference evidence="6" key="1">
    <citation type="journal article" date="2014" name="Int. J. Syst. Evol. Microbiol.">
        <title>Complete genome sequence of Corynebacterium casei LMG S-19264T (=DSM 44701T), isolated from a smear-ripened cheese.</title>
        <authorList>
            <consortium name="US DOE Joint Genome Institute (JGI-PGF)"/>
            <person name="Walter F."/>
            <person name="Albersmeier A."/>
            <person name="Kalinowski J."/>
            <person name="Ruckert C."/>
        </authorList>
    </citation>
    <scope>NUCLEOTIDE SEQUENCE</scope>
    <source>
        <strain evidence="6">CGMCC 4.7306</strain>
    </source>
</reference>
<dbReference type="InterPro" id="IPR036188">
    <property type="entry name" value="FAD/NAD-bd_sf"/>
</dbReference>
<evidence type="ECO:0000259" key="4">
    <source>
        <dbReference type="Pfam" id="PF07992"/>
    </source>
</evidence>
<keyword evidence="6" id="KW-0808">Transferase</keyword>
<dbReference type="PANTHER" id="PTHR48105">
    <property type="entry name" value="THIOREDOXIN REDUCTASE 1-RELATED-RELATED"/>
    <property type="match status" value="1"/>
</dbReference>
<dbReference type="GO" id="GO:0008168">
    <property type="term" value="F:methyltransferase activity"/>
    <property type="evidence" value="ECO:0007669"/>
    <property type="project" value="UniProtKB-KW"/>
</dbReference>
<dbReference type="SUPFAM" id="SSF53335">
    <property type="entry name" value="S-adenosyl-L-methionine-dependent methyltransferases"/>
    <property type="match status" value="1"/>
</dbReference>
<dbReference type="SUPFAM" id="SSF51905">
    <property type="entry name" value="FAD/NAD(P)-binding domain"/>
    <property type="match status" value="1"/>
</dbReference>
<dbReference type="AlphaFoldDB" id="A0A917S9C5"/>
<comment type="catalytic activity">
    <reaction evidence="3">
        <text>[thioredoxin]-dithiol + NADP(+) = [thioredoxin]-disulfide + NADPH + H(+)</text>
        <dbReference type="Rhea" id="RHEA:20345"/>
        <dbReference type="Rhea" id="RHEA-COMP:10698"/>
        <dbReference type="Rhea" id="RHEA-COMP:10700"/>
        <dbReference type="ChEBI" id="CHEBI:15378"/>
        <dbReference type="ChEBI" id="CHEBI:29950"/>
        <dbReference type="ChEBI" id="CHEBI:50058"/>
        <dbReference type="ChEBI" id="CHEBI:57783"/>
        <dbReference type="ChEBI" id="CHEBI:58349"/>
        <dbReference type="EC" id="1.8.1.9"/>
    </reaction>
</comment>
<organism evidence="6 7">
    <name type="scientific">Microlunatus endophyticus</name>
    <dbReference type="NCBI Taxonomy" id="1716077"/>
    <lineage>
        <taxon>Bacteria</taxon>
        <taxon>Bacillati</taxon>
        <taxon>Actinomycetota</taxon>
        <taxon>Actinomycetes</taxon>
        <taxon>Propionibacteriales</taxon>
        <taxon>Propionibacteriaceae</taxon>
        <taxon>Microlunatus</taxon>
    </lineage>
</organism>
<reference evidence="6" key="2">
    <citation type="submission" date="2020-09" db="EMBL/GenBank/DDBJ databases">
        <authorList>
            <person name="Sun Q."/>
            <person name="Zhou Y."/>
        </authorList>
    </citation>
    <scope>NUCLEOTIDE SEQUENCE</scope>
    <source>
        <strain evidence="6">CGMCC 4.7306</strain>
    </source>
</reference>
<evidence type="ECO:0000256" key="1">
    <source>
        <dbReference type="ARBA" id="ARBA00022630"/>
    </source>
</evidence>
<gene>
    <name evidence="6" type="ORF">GCM10011575_21600</name>
</gene>
<feature type="domain" description="FAD/NAD(P)-binding" evidence="4">
    <location>
        <begin position="51"/>
        <end position="331"/>
    </location>
</feature>
<dbReference type="Gene3D" id="3.40.50.150">
    <property type="entry name" value="Vaccinia Virus protein VP39"/>
    <property type="match status" value="1"/>
</dbReference>
<sequence>MRILQVLFRFGTAPPTFLIMAEHASHDHTADDHTAHDHTDPGARVIQRHCDVAVIGGSAAGLAAALQLARQRRTVIAVDDGTPRNAPAEHMHGYLGREGIAPSDLVAIGREEVRSYGGEILTGRALAVRKHDDGFLVELTGGHSLVARRVLAATGVADELPDIDGLAPRWGKDVVNCPFCHGFEVRDQRLVQIVTHPMALHPTPLFRQLTDRLTVVVHQPQGVDDAAVARLVEAGVPVIRERVVRIVSGPDASVAGVELADGRVLEADAVVAGSRFHGRADAFAPAGVTTTPHPTGMGDVVEVDAAGQTAVPGIYAAGNLTDPSLQVLPSAAHGSRVGAMIAFSLADEDLRAGVRPSGAEADWDHRYSDEDRMWSANPNGTLTREVTGLTPGRALDVGAGEGADALWLSEHGWQVTASDISGNALARVRAEADRRGLSVDRLRRDANDREAFPSGGFDLVSLQYGSFQRTPDQRGLHNLLGAVAPGGTLLVVSHDLAPLAEPVDVATQTRMFDPGAYVGIEEIVAAIGEAGDWTIEVHDTRDRPPGAASTHHVRDVLLRAVKSNRSPLA</sequence>
<dbReference type="EMBL" id="BMMZ01000004">
    <property type="protein sequence ID" value="GGL62787.1"/>
    <property type="molecule type" value="Genomic_DNA"/>
</dbReference>
<dbReference type="Pfam" id="PF07992">
    <property type="entry name" value="Pyr_redox_2"/>
    <property type="match status" value="1"/>
</dbReference>
<dbReference type="InterPro" id="IPR041698">
    <property type="entry name" value="Methyltransf_25"/>
</dbReference>
<proteinExistence type="predicted"/>
<dbReference type="Proteomes" id="UP000613840">
    <property type="component" value="Unassembled WGS sequence"/>
</dbReference>
<dbReference type="PRINTS" id="PR00368">
    <property type="entry name" value="FADPNR"/>
</dbReference>
<name>A0A917S9C5_9ACTN</name>
<evidence type="ECO:0000256" key="2">
    <source>
        <dbReference type="ARBA" id="ARBA00023002"/>
    </source>
</evidence>
<dbReference type="GO" id="GO:0004791">
    <property type="term" value="F:thioredoxin-disulfide reductase (NADPH) activity"/>
    <property type="evidence" value="ECO:0007669"/>
    <property type="project" value="UniProtKB-EC"/>
</dbReference>
<accession>A0A917S9C5</accession>
<dbReference type="PRINTS" id="PR00469">
    <property type="entry name" value="PNDRDTASEII"/>
</dbReference>
<keyword evidence="2" id="KW-0560">Oxidoreductase</keyword>
<evidence type="ECO:0000313" key="7">
    <source>
        <dbReference type="Proteomes" id="UP000613840"/>
    </source>
</evidence>
<protein>
    <submittedName>
        <fullName evidence="6">Methyltransferase</fullName>
    </submittedName>
</protein>
<feature type="domain" description="Methyltransferase" evidence="5">
    <location>
        <begin position="395"/>
        <end position="487"/>
    </location>
</feature>
<dbReference type="InterPro" id="IPR029063">
    <property type="entry name" value="SAM-dependent_MTases_sf"/>
</dbReference>